<dbReference type="InterPro" id="IPR023393">
    <property type="entry name" value="START-like_dom_sf"/>
</dbReference>
<keyword evidence="2" id="KW-1185">Reference proteome</keyword>
<dbReference type="EMBL" id="JBHSUA010000015">
    <property type="protein sequence ID" value="MFC6396765.1"/>
    <property type="molecule type" value="Genomic_DNA"/>
</dbReference>
<dbReference type="SUPFAM" id="SSF55961">
    <property type="entry name" value="Bet v1-like"/>
    <property type="match status" value="1"/>
</dbReference>
<protein>
    <submittedName>
        <fullName evidence="1">SRPBCC family protein</fullName>
    </submittedName>
</protein>
<evidence type="ECO:0000313" key="1">
    <source>
        <dbReference type="EMBL" id="MFC6396765.1"/>
    </source>
</evidence>
<sequence length="145" mass="16258">MHYVCQVEIAAPVARVVELMTDFDRAPEWTSGLRSHDTVKGERGRAGSVNELRFDGVPGDGVMVEHVVRVEATEFEVVYRHGPVRNVNVNRFDDLGDGRTRWTADHVFEFPPGMEQGLGPDAVEGFRTNTQHAMEGFRTWCEANA</sequence>
<reference evidence="2" key="1">
    <citation type="journal article" date="2019" name="Int. J. Syst. Evol. Microbiol.">
        <title>The Global Catalogue of Microorganisms (GCM) 10K type strain sequencing project: providing services to taxonomists for standard genome sequencing and annotation.</title>
        <authorList>
            <consortium name="The Broad Institute Genomics Platform"/>
            <consortium name="The Broad Institute Genome Sequencing Center for Infectious Disease"/>
            <person name="Wu L."/>
            <person name="Ma J."/>
        </authorList>
    </citation>
    <scope>NUCLEOTIDE SEQUENCE [LARGE SCALE GENOMIC DNA]</scope>
    <source>
        <strain evidence="2">CGMCC 1.15277</strain>
    </source>
</reference>
<dbReference type="Gene3D" id="3.30.530.20">
    <property type="match status" value="1"/>
</dbReference>
<comment type="caution">
    <text evidence="1">The sequence shown here is derived from an EMBL/GenBank/DDBJ whole genome shotgun (WGS) entry which is preliminary data.</text>
</comment>
<accession>A0ABW1WZW3</accession>
<evidence type="ECO:0000313" key="2">
    <source>
        <dbReference type="Proteomes" id="UP001596266"/>
    </source>
</evidence>
<name>A0ABW1WZW3_9ACTN</name>
<dbReference type="InterPro" id="IPR019587">
    <property type="entry name" value="Polyketide_cyclase/dehydratase"/>
</dbReference>
<proteinExistence type="predicted"/>
<dbReference type="Pfam" id="PF10604">
    <property type="entry name" value="Polyketide_cyc2"/>
    <property type="match status" value="1"/>
</dbReference>
<dbReference type="RefSeq" id="WP_343884236.1">
    <property type="nucleotide sequence ID" value="NZ_BAAAKI010000001.1"/>
</dbReference>
<dbReference type="CDD" id="cd07812">
    <property type="entry name" value="SRPBCC"/>
    <property type="match status" value="1"/>
</dbReference>
<dbReference type="Proteomes" id="UP001596266">
    <property type="component" value="Unassembled WGS sequence"/>
</dbReference>
<organism evidence="1 2">
    <name type="scientific">Luteococcus sanguinis</name>
    <dbReference type="NCBI Taxonomy" id="174038"/>
    <lineage>
        <taxon>Bacteria</taxon>
        <taxon>Bacillati</taxon>
        <taxon>Actinomycetota</taxon>
        <taxon>Actinomycetes</taxon>
        <taxon>Propionibacteriales</taxon>
        <taxon>Propionibacteriaceae</taxon>
        <taxon>Luteococcus</taxon>
    </lineage>
</organism>
<gene>
    <name evidence="1" type="ORF">ACFP57_07160</name>
</gene>